<comment type="caution">
    <text evidence="1">The sequence shown here is derived from an EMBL/GenBank/DDBJ whole genome shotgun (WGS) entry which is preliminary data.</text>
</comment>
<evidence type="ECO:0000313" key="1">
    <source>
        <dbReference type="EMBL" id="NDK55126.1"/>
    </source>
</evidence>
<evidence type="ECO:0000313" key="2">
    <source>
        <dbReference type="Proteomes" id="UP000478546"/>
    </source>
</evidence>
<keyword evidence="2" id="KW-1185">Reference proteome</keyword>
<dbReference type="InterPro" id="IPR010866">
    <property type="entry name" value="A-2_8-polyST"/>
</dbReference>
<dbReference type="Proteomes" id="UP000478546">
    <property type="component" value="Unassembled WGS sequence"/>
</dbReference>
<reference evidence="1 2" key="1">
    <citation type="submission" date="2020-01" db="EMBL/GenBank/DDBJ databases">
        <authorList>
            <person name="Kim M.K."/>
        </authorList>
    </citation>
    <scope>NUCLEOTIDE SEQUENCE [LARGE SCALE GENOMIC DNA]</scope>
    <source>
        <strain evidence="1 2">BT213</strain>
    </source>
</reference>
<proteinExistence type="predicted"/>
<gene>
    <name evidence="1" type="ORF">GWO68_04265</name>
</gene>
<dbReference type="RefSeq" id="WP_162345183.1">
    <property type="nucleotide sequence ID" value="NZ_JAAEAA010000004.1"/>
</dbReference>
<protein>
    <submittedName>
        <fullName evidence="1">Uncharacterized protein</fullName>
    </submittedName>
</protein>
<dbReference type="AlphaFoldDB" id="A0A6B2H3C6"/>
<organism evidence="1 2">
    <name type="scientific">Pontibacter fetidus</name>
    <dbReference type="NCBI Taxonomy" id="2700082"/>
    <lineage>
        <taxon>Bacteria</taxon>
        <taxon>Pseudomonadati</taxon>
        <taxon>Bacteroidota</taxon>
        <taxon>Cytophagia</taxon>
        <taxon>Cytophagales</taxon>
        <taxon>Hymenobacteraceae</taxon>
        <taxon>Pontibacter</taxon>
    </lineage>
</organism>
<dbReference type="EMBL" id="JAAEAA010000004">
    <property type="protein sequence ID" value="NDK55126.1"/>
    <property type="molecule type" value="Genomic_DNA"/>
</dbReference>
<accession>A0A6B2H3C6</accession>
<name>A0A6B2H3C6_9BACT</name>
<sequence>MGKPKILFIGDYCRTDYLSMLDVARGACEFWFLYFTSPDEEQGKSYLEYGKAIYWSDYGSAQDLLKAIAPHKVLFLYIDTYHAVVLNIACKATNIFTYHLEHGMRADYGIADEATIRPQLYPNYKLRTLLYNLGSRIRARLFLRNSIRKFGKEDAAFAKSYISVRGKHNYFQTFKLIASPKRTADCYISFSPKVYQVHQQYDHLPSNQKVHFIGVPYFDKLAKVKSSTPERSILFIDQPLAEKQLLQWSLDYKSDFAKALATKAQQHNYKLYVKLHPKQDGFIWKSISTTEIIDDAKLEEKCGSIPIVLGFYSTYLMPLAAMPHTTLITLENHPIGKLDVSKSWIDAAVAHPIYSLDELPWALENIEVLHQKQLPNKKQFAEDWLYKFDGKAGERLRDILLSDEL</sequence>
<dbReference type="Pfam" id="PF07388">
    <property type="entry name" value="A-2_8-polyST"/>
    <property type="match status" value="1"/>
</dbReference>